<reference evidence="8" key="1">
    <citation type="journal article" date="2019" name="Int. J. Syst. Evol. Microbiol.">
        <title>The Global Catalogue of Microorganisms (GCM) 10K type strain sequencing project: providing services to taxonomists for standard genome sequencing and annotation.</title>
        <authorList>
            <consortium name="The Broad Institute Genomics Platform"/>
            <consortium name="The Broad Institute Genome Sequencing Center for Infectious Disease"/>
            <person name="Wu L."/>
            <person name="Ma J."/>
        </authorList>
    </citation>
    <scope>NUCLEOTIDE SEQUENCE [LARGE SCALE GENOMIC DNA]</scope>
    <source>
        <strain evidence="8">NBRC 110107</strain>
    </source>
</reference>
<evidence type="ECO:0000256" key="1">
    <source>
        <dbReference type="ARBA" id="ARBA00004651"/>
    </source>
</evidence>
<evidence type="ECO:0000313" key="8">
    <source>
        <dbReference type="Proteomes" id="UP001156921"/>
    </source>
</evidence>
<proteinExistence type="predicted"/>
<dbReference type="PIRSF" id="PIRSF006324">
    <property type="entry name" value="LeuE"/>
    <property type="match status" value="1"/>
</dbReference>
<protein>
    <submittedName>
        <fullName evidence="7">Lysine transporter LysE</fullName>
    </submittedName>
</protein>
<evidence type="ECO:0000256" key="5">
    <source>
        <dbReference type="ARBA" id="ARBA00023136"/>
    </source>
</evidence>
<dbReference type="Pfam" id="PF01810">
    <property type="entry name" value="LysE"/>
    <property type="match status" value="1"/>
</dbReference>
<dbReference type="EMBL" id="BSOY01000062">
    <property type="protein sequence ID" value="GLS02339.1"/>
    <property type="molecule type" value="Genomic_DNA"/>
</dbReference>
<dbReference type="PANTHER" id="PTHR30086">
    <property type="entry name" value="ARGININE EXPORTER PROTEIN ARGO"/>
    <property type="match status" value="1"/>
</dbReference>
<comment type="subcellular location">
    <subcellularLocation>
        <location evidence="1">Cell membrane</location>
        <topology evidence="1">Multi-pass membrane protein</topology>
    </subcellularLocation>
</comment>
<keyword evidence="4 6" id="KW-1133">Transmembrane helix</keyword>
<sequence>MDGATSIIAFTAAAAVLTVTPGLDTAIVLRASIVEGARAAGAAGLGILAGCFAWACVAAAGLGALLVASETAYAVFRWIGAAYLIWIGLKLVIRPRDAFSATALTEARSIDGRRWLSRGFLTNILNPKVGVFYATFLPLFIPAGASVALWSLLLAAIHAILGALWFGLLVISTRPIGHLLARSVVVRWLDRVTGGVFIAFGLRLALESRR</sequence>
<comment type="caution">
    <text evidence="7">The sequence shown here is derived from an EMBL/GenBank/DDBJ whole genome shotgun (WGS) entry which is preliminary data.</text>
</comment>
<keyword evidence="3 6" id="KW-0812">Transmembrane</keyword>
<keyword evidence="8" id="KW-1185">Reference proteome</keyword>
<feature type="transmembrane region" description="Helical" evidence="6">
    <location>
        <begin position="184"/>
        <end position="206"/>
    </location>
</feature>
<feature type="transmembrane region" description="Helical" evidence="6">
    <location>
        <begin position="74"/>
        <end position="93"/>
    </location>
</feature>
<feature type="transmembrane region" description="Helical" evidence="6">
    <location>
        <begin position="120"/>
        <end position="141"/>
    </location>
</feature>
<dbReference type="RefSeq" id="WP_284223212.1">
    <property type="nucleotide sequence ID" value="NZ_BSOY01000062.1"/>
</dbReference>
<gene>
    <name evidence="7" type="ORF">GCM10007859_23620</name>
</gene>
<evidence type="ECO:0000256" key="3">
    <source>
        <dbReference type="ARBA" id="ARBA00022692"/>
    </source>
</evidence>
<feature type="transmembrane region" description="Helical" evidence="6">
    <location>
        <begin position="147"/>
        <end position="172"/>
    </location>
</feature>
<dbReference type="Proteomes" id="UP001156921">
    <property type="component" value="Unassembled WGS sequence"/>
</dbReference>
<accession>A0ABQ6BL19</accession>
<feature type="transmembrane region" description="Helical" evidence="6">
    <location>
        <begin position="6"/>
        <end position="29"/>
    </location>
</feature>
<evidence type="ECO:0000256" key="6">
    <source>
        <dbReference type="SAM" id="Phobius"/>
    </source>
</evidence>
<name>A0ABQ6BL19_9CAUL</name>
<evidence type="ECO:0000313" key="7">
    <source>
        <dbReference type="EMBL" id="GLS02339.1"/>
    </source>
</evidence>
<keyword evidence="2" id="KW-1003">Cell membrane</keyword>
<evidence type="ECO:0000256" key="2">
    <source>
        <dbReference type="ARBA" id="ARBA00022475"/>
    </source>
</evidence>
<keyword evidence="5 6" id="KW-0472">Membrane</keyword>
<dbReference type="InterPro" id="IPR001123">
    <property type="entry name" value="LeuE-type"/>
</dbReference>
<organism evidence="7 8">
    <name type="scientific">Brevundimonas denitrificans</name>
    <dbReference type="NCBI Taxonomy" id="1443434"/>
    <lineage>
        <taxon>Bacteria</taxon>
        <taxon>Pseudomonadati</taxon>
        <taxon>Pseudomonadota</taxon>
        <taxon>Alphaproteobacteria</taxon>
        <taxon>Caulobacterales</taxon>
        <taxon>Caulobacteraceae</taxon>
        <taxon>Brevundimonas</taxon>
    </lineage>
</organism>
<dbReference type="PANTHER" id="PTHR30086:SF20">
    <property type="entry name" value="ARGININE EXPORTER PROTEIN ARGO-RELATED"/>
    <property type="match status" value="1"/>
</dbReference>
<evidence type="ECO:0000256" key="4">
    <source>
        <dbReference type="ARBA" id="ARBA00022989"/>
    </source>
</evidence>
<feature type="transmembrane region" description="Helical" evidence="6">
    <location>
        <begin position="41"/>
        <end position="68"/>
    </location>
</feature>